<accession>K1QLL0</accession>
<name>K1QLL0_MAGGI</name>
<reference evidence="1" key="1">
    <citation type="journal article" date="2012" name="Nature">
        <title>The oyster genome reveals stress adaptation and complexity of shell formation.</title>
        <authorList>
            <person name="Zhang G."/>
            <person name="Fang X."/>
            <person name="Guo X."/>
            <person name="Li L."/>
            <person name="Luo R."/>
            <person name="Xu F."/>
            <person name="Yang P."/>
            <person name="Zhang L."/>
            <person name="Wang X."/>
            <person name="Qi H."/>
            <person name="Xiong Z."/>
            <person name="Que H."/>
            <person name="Xie Y."/>
            <person name="Holland P.W."/>
            <person name="Paps J."/>
            <person name="Zhu Y."/>
            <person name="Wu F."/>
            <person name="Chen Y."/>
            <person name="Wang J."/>
            <person name="Peng C."/>
            <person name="Meng J."/>
            <person name="Yang L."/>
            <person name="Liu J."/>
            <person name="Wen B."/>
            <person name="Zhang N."/>
            <person name="Huang Z."/>
            <person name="Zhu Q."/>
            <person name="Feng Y."/>
            <person name="Mount A."/>
            <person name="Hedgecock D."/>
            <person name="Xu Z."/>
            <person name="Liu Y."/>
            <person name="Domazet-Loso T."/>
            <person name="Du Y."/>
            <person name="Sun X."/>
            <person name="Zhang S."/>
            <person name="Liu B."/>
            <person name="Cheng P."/>
            <person name="Jiang X."/>
            <person name="Li J."/>
            <person name="Fan D."/>
            <person name="Wang W."/>
            <person name="Fu W."/>
            <person name="Wang T."/>
            <person name="Wang B."/>
            <person name="Zhang J."/>
            <person name="Peng Z."/>
            <person name="Li Y."/>
            <person name="Li N."/>
            <person name="Wang J."/>
            <person name="Chen M."/>
            <person name="He Y."/>
            <person name="Tan F."/>
            <person name="Song X."/>
            <person name="Zheng Q."/>
            <person name="Huang R."/>
            <person name="Yang H."/>
            <person name="Du X."/>
            <person name="Chen L."/>
            <person name="Yang M."/>
            <person name="Gaffney P.M."/>
            <person name="Wang S."/>
            <person name="Luo L."/>
            <person name="She Z."/>
            <person name="Ming Y."/>
            <person name="Huang W."/>
            <person name="Zhang S."/>
            <person name="Huang B."/>
            <person name="Zhang Y."/>
            <person name="Qu T."/>
            <person name="Ni P."/>
            <person name="Miao G."/>
            <person name="Wang J."/>
            <person name="Wang Q."/>
            <person name="Steinberg C.E."/>
            <person name="Wang H."/>
            <person name="Li N."/>
            <person name="Qian L."/>
            <person name="Zhang G."/>
            <person name="Li Y."/>
            <person name="Yang H."/>
            <person name="Liu X."/>
            <person name="Wang J."/>
            <person name="Yin Y."/>
            <person name="Wang J."/>
        </authorList>
    </citation>
    <scope>NUCLEOTIDE SEQUENCE [LARGE SCALE GENOMIC DNA]</scope>
    <source>
        <strain evidence="1">05x7-T-G4-1.051#20</strain>
    </source>
</reference>
<dbReference type="PANTHER" id="PTHR12480">
    <property type="entry name" value="ARGININE DEMETHYLASE AND LYSYL-HYDROXYLASE JMJD"/>
    <property type="match status" value="1"/>
</dbReference>
<dbReference type="GO" id="GO:0005634">
    <property type="term" value="C:nucleus"/>
    <property type="evidence" value="ECO:0007669"/>
    <property type="project" value="TreeGrafter"/>
</dbReference>
<sequence length="365" mass="42271">MKKYYSRPPSVKAKKIADTYTSGELVKPCRLLLVLIISCLLIVGISVSVSQTKVPKTLTKSGETLVDVPYQFDFSAALRVREENLELYQRPQHLWTVEKRSGLTLEEFWDIYDGKWPVIITDVVRHWPAFNWTKEFFIQKYGKQRVTFKAIVDGIQHVTGYVQPLENFISTLHQSNINTWNYLEDEIFLLQRPELRKDIGDHIYASENFFSFFPFEIRPWDAAFLWGAKHSRSTLHMDPYNWTAISAVLSGVKKWKFGRAQYLETELLPGEMLIIPAGWFHQAYNADETMAISSQLMNRNNYLIILEEIIKGGSVKRKKLPAHFNTLMPPDQVKLFLSCISKKILKKGKELTEVVLKMVSETQVS</sequence>
<dbReference type="InParanoid" id="K1QLL0"/>
<evidence type="ECO:0000313" key="1">
    <source>
        <dbReference type="EMBL" id="EKC31979.1"/>
    </source>
</evidence>
<dbReference type="InterPro" id="IPR041667">
    <property type="entry name" value="Cupin_8"/>
</dbReference>
<organism evidence="1">
    <name type="scientific">Magallana gigas</name>
    <name type="common">Pacific oyster</name>
    <name type="synonym">Crassostrea gigas</name>
    <dbReference type="NCBI Taxonomy" id="29159"/>
    <lineage>
        <taxon>Eukaryota</taxon>
        <taxon>Metazoa</taxon>
        <taxon>Spiralia</taxon>
        <taxon>Lophotrochozoa</taxon>
        <taxon>Mollusca</taxon>
        <taxon>Bivalvia</taxon>
        <taxon>Autobranchia</taxon>
        <taxon>Pteriomorphia</taxon>
        <taxon>Ostreida</taxon>
        <taxon>Ostreoidea</taxon>
        <taxon>Ostreidae</taxon>
        <taxon>Magallana</taxon>
    </lineage>
</organism>
<dbReference type="Gene3D" id="2.60.120.650">
    <property type="entry name" value="Cupin"/>
    <property type="match status" value="2"/>
</dbReference>
<dbReference type="PROSITE" id="PS51184">
    <property type="entry name" value="JMJC"/>
    <property type="match status" value="1"/>
</dbReference>
<dbReference type="PANTHER" id="PTHR12480:SF21">
    <property type="entry name" value="JMJC DOMAIN-CONTAINING PROTEIN 8"/>
    <property type="match status" value="1"/>
</dbReference>
<dbReference type="HOGENOM" id="CLU_051080_1_0_1"/>
<dbReference type="SUPFAM" id="SSF51197">
    <property type="entry name" value="Clavaminate synthase-like"/>
    <property type="match status" value="1"/>
</dbReference>
<dbReference type="EMBL" id="JH818182">
    <property type="protein sequence ID" value="EKC31979.1"/>
    <property type="molecule type" value="Genomic_DNA"/>
</dbReference>
<dbReference type="InterPro" id="IPR003347">
    <property type="entry name" value="JmjC_dom"/>
</dbReference>
<gene>
    <name evidence="1" type="ORF">CGI_10022854</name>
</gene>
<protein>
    <submittedName>
        <fullName evidence="1">Uncharacterized protein</fullName>
    </submittedName>
</protein>
<proteinExistence type="predicted"/>
<dbReference type="Pfam" id="PF13621">
    <property type="entry name" value="Cupin_8"/>
    <property type="match status" value="1"/>
</dbReference>
<dbReference type="InterPro" id="IPR050910">
    <property type="entry name" value="JMJD6_ArgDemeth/LysHydrox"/>
</dbReference>
<dbReference type="GO" id="GO:0000987">
    <property type="term" value="F:cis-regulatory region sequence-specific DNA binding"/>
    <property type="evidence" value="ECO:0007669"/>
    <property type="project" value="TreeGrafter"/>
</dbReference>
<dbReference type="AlphaFoldDB" id="K1QLL0"/>